<evidence type="ECO:0000256" key="3">
    <source>
        <dbReference type="ARBA" id="ARBA00022777"/>
    </source>
</evidence>
<reference evidence="7 8" key="1">
    <citation type="submission" date="2019-03" db="EMBL/GenBank/DDBJ databases">
        <title>Genomic Encyclopedia of Type Strains, Phase IV (KMG-IV): sequencing the most valuable type-strain genomes for metagenomic binning, comparative biology and taxonomic classification.</title>
        <authorList>
            <person name="Goeker M."/>
        </authorList>
    </citation>
    <scope>NUCLEOTIDE SEQUENCE [LARGE SCALE GENOMIC DNA]</scope>
    <source>
        <strain evidence="7 8">DSM 28867</strain>
    </source>
</reference>
<proteinExistence type="inferred from homology"/>
<dbReference type="AlphaFoldDB" id="A0A4R8A4I9"/>
<protein>
    <submittedName>
        <fullName evidence="7">Xylulokinase</fullName>
    </submittedName>
</protein>
<dbReference type="GO" id="GO:0016301">
    <property type="term" value="F:kinase activity"/>
    <property type="evidence" value="ECO:0007669"/>
    <property type="project" value="UniProtKB-KW"/>
</dbReference>
<accession>A0A4R8A4I9</accession>
<dbReference type="InterPro" id="IPR050406">
    <property type="entry name" value="FGGY_Carb_Kinase"/>
</dbReference>
<dbReference type="PIRSF" id="PIRSF000538">
    <property type="entry name" value="GlpK"/>
    <property type="match status" value="1"/>
</dbReference>
<keyword evidence="3 4" id="KW-0418">Kinase</keyword>
<dbReference type="Proteomes" id="UP000294743">
    <property type="component" value="Unassembled WGS sequence"/>
</dbReference>
<comment type="similarity">
    <text evidence="1 4">Belongs to the FGGY kinase family.</text>
</comment>
<keyword evidence="8" id="KW-1185">Reference proteome</keyword>
<sequence>MKCMIINNKKEILYENSCSYEYNHPTEGYKEIHPKKYLEALKKMILEIPNTINLIEIESICITGQMHTTVFLDEVGNSIRPAILWNDTRMKNKVQLLKEELSDNVQTQFISKSISTGCMATSLLWVKENEPNNYKQISKVCSVKDYLTYQLTGRFCTDFCDASTSSLYDISNKCYSSYMLNKLEISEDKLCEVYPSGYEVGTLTQEWISEFKINRYAKVRVGTGDNPASAIACDIIKNKEPLLSFGTSGVIIVPRDDKEFCGKGKNVLFSKDGKRFSNIVQGSLQAAGATHLWWVKRIIQSNDLSIDQDIISDDRIGKNTVRFFPYMNGDKTVYADPNLRGSFIGLDLNTKRSDMLLAIFEGISHATRLLIHEVLQGNMPKRIKVNGGGSKSDVWMQVLSHVLNCEIEVYCGATSPCYGACLIAWEHDHNVVDKEERILSKKFFPNSKIAKLYDKQFDAFLHMYNIMKQFDKE</sequence>
<dbReference type="Pfam" id="PF00370">
    <property type="entry name" value="FGGY_N"/>
    <property type="match status" value="1"/>
</dbReference>
<dbReference type="Pfam" id="PF02782">
    <property type="entry name" value="FGGY_C"/>
    <property type="match status" value="1"/>
</dbReference>
<dbReference type="InterPro" id="IPR000577">
    <property type="entry name" value="Carb_kinase_FGGY"/>
</dbReference>
<dbReference type="InterPro" id="IPR018484">
    <property type="entry name" value="FGGY_N"/>
</dbReference>
<dbReference type="InterPro" id="IPR018483">
    <property type="entry name" value="Carb_kinase_FGGY_CS"/>
</dbReference>
<evidence type="ECO:0000259" key="5">
    <source>
        <dbReference type="Pfam" id="PF00370"/>
    </source>
</evidence>
<organism evidence="7 8">
    <name type="scientific">Breznakia blatticola</name>
    <dbReference type="NCBI Taxonomy" id="1754012"/>
    <lineage>
        <taxon>Bacteria</taxon>
        <taxon>Bacillati</taxon>
        <taxon>Bacillota</taxon>
        <taxon>Erysipelotrichia</taxon>
        <taxon>Erysipelotrichales</taxon>
        <taxon>Erysipelotrichaceae</taxon>
        <taxon>Breznakia</taxon>
    </lineage>
</organism>
<dbReference type="InterPro" id="IPR018485">
    <property type="entry name" value="FGGY_C"/>
</dbReference>
<evidence type="ECO:0000313" key="8">
    <source>
        <dbReference type="Proteomes" id="UP000294743"/>
    </source>
</evidence>
<dbReference type="PANTHER" id="PTHR43095">
    <property type="entry name" value="SUGAR KINASE"/>
    <property type="match status" value="1"/>
</dbReference>
<evidence type="ECO:0000256" key="4">
    <source>
        <dbReference type="RuleBase" id="RU003733"/>
    </source>
</evidence>
<dbReference type="InterPro" id="IPR043129">
    <property type="entry name" value="ATPase_NBD"/>
</dbReference>
<dbReference type="GO" id="GO:0016773">
    <property type="term" value="F:phosphotransferase activity, alcohol group as acceptor"/>
    <property type="evidence" value="ECO:0007669"/>
    <property type="project" value="InterPro"/>
</dbReference>
<dbReference type="GO" id="GO:0005975">
    <property type="term" value="P:carbohydrate metabolic process"/>
    <property type="evidence" value="ECO:0007669"/>
    <property type="project" value="InterPro"/>
</dbReference>
<keyword evidence="2 4" id="KW-0808">Transferase</keyword>
<dbReference type="SUPFAM" id="SSF53067">
    <property type="entry name" value="Actin-like ATPase domain"/>
    <property type="match status" value="2"/>
</dbReference>
<dbReference type="EMBL" id="SODD01000004">
    <property type="protein sequence ID" value="TDW25516.1"/>
    <property type="molecule type" value="Genomic_DNA"/>
</dbReference>
<name>A0A4R8A4I9_9FIRM</name>
<evidence type="ECO:0000256" key="2">
    <source>
        <dbReference type="ARBA" id="ARBA00022679"/>
    </source>
</evidence>
<feature type="domain" description="Carbohydrate kinase FGGY C-terminal" evidence="6">
    <location>
        <begin position="244"/>
        <end position="424"/>
    </location>
</feature>
<evidence type="ECO:0000259" key="6">
    <source>
        <dbReference type="Pfam" id="PF02782"/>
    </source>
</evidence>
<dbReference type="Gene3D" id="3.30.420.40">
    <property type="match status" value="2"/>
</dbReference>
<evidence type="ECO:0000313" key="7">
    <source>
        <dbReference type="EMBL" id="TDW25516.1"/>
    </source>
</evidence>
<comment type="caution">
    <text evidence="7">The sequence shown here is derived from an EMBL/GenBank/DDBJ whole genome shotgun (WGS) entry which is preliminary data.</text>
</comment>
<evidence type="ECO:0000256" key="1">
    <source>
        <dbReference type="ARBA" id="ARBA00009156"/>
    </source>
</evidence>
<dbReference type="CDD" id="cd07808">
    <property type="entry name" value="ASKHA_NBD_FGGY_EcXK-like"/>
    <property type="match status" value="1"/>
</dbReference>
<gene>
    <name evidence="7" type="ORF">EDD63_10443</name>
</gene>
<feature type="domain" description="Carbohydrate kinase FGGY N-terminal" evidence="5">
    <location>
        <begin position="2"/>
        <end position="231"/>
    </location>
</feature>
<dbReference type="PROSITE" id="PS00445">
    <property type="entry name" value="FGGY_KINASES_2"/>
    <property type="match status" value="1"/>
</dbReference>
<dbReference type="PANTHER" id="PTHR43095:SF5">
    <property type="entry name" value="XYLULOSE KINASE"/>
    <property type="match status" value="1"/>
</dbReference>